<sequence length="52" mass="5565">MSSEISPDSIASQLDYFVIKSSFLHSIASQSRAIFTHSVCGSAQRSCAGDIK</sequence>
<dbReference type="AlphaFoldDB" id="A0A811T1G0"/>
<dbReference type="Proteomes" id="UP000634805">
    <property type="component" value="Unassembled WGS sequence"/>
</dbReference>
<proteinExistence type="predicted"/>
<dbReference type="EMBL" id="CAJHIS010000001">
    <property type="protein sequence ID" value="CAD6490894.1"/>
    <property type="molecule type" value="Genomic_DNA"/>
</dbReference>
<gene>
    <name evidence="1" type="ORF">EMLJLAPB_00037</name>
</gene>
<reference evidence="1" key="1">
    <citation type="submission" date="2020-10" db="EMBL/GenBank/DDBJ databases">
        <authorList>
            <person name="Hahn C.J."/>
            <person name="Laso-Perez R."/>
            <person name="Vulcano F."/>
            <person name="Vaziourakis K.-M."/>
            <person name="Stokke R."/>
            <person name="Steen I.H."/>
            <person name="Teske A."/>
            <person name="Boetius A."/>
            <person name="Liebeke M."/>
            <person name="Amann R."/>
            <person name="Knittel K."/>
        </authorList>
    </citation>
    <scope>NUCLEOTIDE SEQUENCE</scope>
    <source>
        <strain evidence="1">Gfbio:e3339647-f889-4370-9287-4fb5cb688e4c:AG392D22_GoMArc1</strain>
    </source>
</reference>
<name>A0A811T1G0_9EURY</name>
<protein>
    <submittedName>
        <fullName evidence="1">Uncharacterized protein</fullName>
    </submittedName>
</protein>
<comment type="caution">
    <text evidence="1">The sequence shown here is derived from an EMBL/GenBank/DDBJ whole genome shotgun (WGS) entry which is preliminary data.</text>
</comment>
<accession>A0A811T1G0</accession>
<evidence type="ECO:0000313" key="1">
    <source>
        <dbReference type="EMBL" id="CAD6490894.1"/>
    </source>
</evidence>
<organism evidence="1 2">
    <name type="scientific">Candidatus Argoarchaeum ethanivorans</name>
    <dbReference type="NCBI Taxonomy" id="2608793"/>
    <lineage>
        <taxon>Archaea</taxon>
        <taxon>Methanobacteriati</taxon>
        <taxon>Methanobacteriota</taxon>
        <taxon>Stenosarchaea group</taxon>
        <taxon>Methanomicrobia</taxon>
        <taxon>Methanosarcinales</taxon>
        <taxon>Methanosarcinales incertae sedis</taxon>
        <taxon>GOM Arc I cluster</taxon>
        <taxon>Candidatus Argoarchaeum</taxon>
    </lineage>
</organism>
<evidence type="ECO:0000313" key="2">
    <source>
        <dbReference type="Proteomes" id="UP000634805"/>
    </source>
</evidence>